<sequence length="325" mass="35420">MSRQRARAASIAGAGVRLLPGGGGAPLFSGGRRASTAVPGASRTGAGAGAGRAADRCGAGEPSQTPSTPPPPPPQGDEISAEDRDSQDFLLTYTVLQRFPRMSARRRHHFLLALLKQCDPGDMAMLYRTLPTLHRDFFVLLPRDLAHRVILHVPAGDLCTAAAVSRSWARIVREPELWARLYADLGLQAMCDVYYSPAQRLAANARRLHSVRNWVRGRFRARRTAAHRESVLALAYDGRFAVTASADRTCAVWDVRDGEKKRTLAGSEGAVNCVQFDQTKHVYGWKFLTGCLVIKCPAHSGAVTCLRYNSTILVTGSSDKTIKIW</sequence>
<dbReference type="PROSITE" id="PS50294">
    <property type="entry name" value="WD_REPEATS_REGION"/>
    <property type="match status" value="1"/>
</dbReference>
<dbReference type="OrthoDB" id="5580488at2759"/>
<reference evidence="6 7" key="1">
    <citation type="journal article" name="Sci. Rep.">
        <title>Genome-scale phylogenetic analyses confirm Olpidium as the closest living zoosporic fungus to the non-flagellated, terrestrial fungi.</title>
        <authorList>
            <person name="Chang Y."/>
            <person name="Rochon D."/>
            <person name="Sekimoto S."/>
            <person name="Wang Y."/>
            <person name="Chovatia M."/>
            <person name="Sandor L."/>
            <person name="Salamov A."/>
            <person name="Grigoriev I.V."/>
            <person name="Stajich J.E."/>
            <person name="Spatafora J.W."/>
        </authorList>
    </citation>
    <scope>NUCLEOTIDE SEQUENCE [LARGE SCALE GENOMIC DNA]</scope>
    <source>
        <strain evidence="6">S191</strain>
    </source>
</reference>
<dbReference type="PROSITE" id="PS00678">
    <property type="entry name" value="WD_REPEATS_1"/>
    <property type="match status" value="1"/>
</dbReference>
<evidence type="ECO:0000256" key="3">
    <source>
        <dbReference type="PROSITE-ProRule" id="PRU00221"/>
    </source>
</evidence>
<feature type="region of interest" description="Disordered" evidence="4">
    <location>
        <begin position="1"/>
        <end position="82"/>
    </location>
</feature>
<dbReference type="InterPro" id="IPR036322">
    <property type="entry name" value="WD40_repeat_dom_sf"/>
</dbReference>
<dbReference type="Pfam" id="PF00400">
    <property type="entry name" value="WD40"/>
    <property type="match status" value="2"/>
</dbReference>
<comment type="caution">
    <text evidence="6">The sequence shown here is derived from an EMBL/GenBank/DDBJ whole genome shotgun (WGS) entry which is preliminary data.</text>
</comment>
<keyword evidence="2" id="KW-0677">Repeat</keyword>
<evidence type="ECO:0000256" key="1">
    <source>
        <dbReference type="ARBA" id="ARBA00022574"/>
    </source>
</evidence>
<dbReference type="InterPro" id="IPR019775">
    <property type="entry name" value="WD40_repeat_CS"/>
</dbReference>
<feature type="non-terminal residue" evidence="6">
    <location>
        <position position="325"/>
    </location>
</feature>
<dbReference type="InterPro" id="IPR001680">
    <property type="entry name" value="WD40_rpt"/>
</dbReference>
<dbReference type="InterPro" id="IPR036047">
    <property type="entry name" value="F-box-like_dom_sf"/>
</dbReference>
<dbReference type="EMBL" id="JAEFCI010010748">
    <property type="protein sequence ID" value="KAG5457034.1"/>
    <property type="molecule type" value="Genomic_DNA"/>
</dbReference>
<dbReference type="PROSITE" id="PS50181">
    <property type="entry name" value="FBOX"/>
    <property type="match status" value="1"/>
</dbReference>
<name>A0A8H7ZPF6_9FUNG</name>
<dbReference type="SUPFAM" id="SSF50978">
    <property type="entry name" value="WD40 repeat-like"/>
    <property type="match status" value="1"/>
</dbReference>
<dbReference type="InterPro" id="IPR001810">
    <property type="entry name" value="F-box_dom"/>
</dbReference>
<dbReference type="PANTHER" id="PTHR44436">
    <property type="entry name" value="F-BOX/WD REPEAT-CONTAINING PROTEIN 2"/>
    <property type="match status" value="1"/>
</dbReference>
<evidence type="ECO:0000313" key="6">
    <source>
        <dbReference type="EMBL" id="KAG5457034.1"/>
    </source>
</evidence>
<dbReference type="PROSITE" id="PS50082">
    <property type="entry name" value="WD_REPEATS_2"/>
    <property type="match status" value="2"/>
</dbReference>
<dbReference type="Gene3D" id="1.20.1280.50">
    <property type="match status" value="1"/>
</dbReference>
<dbReference type="SUPFAM" id="SSF81383">
    <property type="entry name" value="F-box domain"/>
    <property type="match status" value="1"/>
</dbReference>
<keyword evidence="7" id="KW-1185">Reference proteome</keyword>
<evidence type="ECO:0000256" key="2">
    <source>
        <dbReference type="ARBA" id="ARBA00022737"/>
    </source>
</evidence>
<evidence type="ECO:0000313" key="7">
    <source>
        <dbReference type="Proteomes" id="UP000673691"/>
    </source>
</evidence>
<dbReference type="SMART" id="SM00320">
    <property type="entry name" value="WD40"/>
    <property type="match status" value="2"/>
</dbReference>
<evidence type="ECO:0000259" key="5">
    <source>
        <dbReference type="PROSITE" id="PS50181"/>
    </source>
</evidence>
<feature type="repeat" description="WD" evidence="3">
    <location>
        <begin position="224"/>
        <end position="263"/>
    </location>
</feature>
<dbReference type="SMART" id="SM00256">
    <property type="entry name" value="FBOX"/>
    <property type="match status" value="1"/>
</dbReference>
<dbReference type="Proteomes" id="UP000673691">
    <property type="component" value="Unassembled WGS sequence"/>
</dbReference>
<dbReference type="AlphaFoldDB" id="A0A8H7ZPF6"/>
<protein>
    <submittedName>
        <fullName evidence="6">WD40-repeat-containing domain protein</fullName>
    </submittedName>
</protein>
<dbReference type="InterPro" id="IPR042627">
    <property type="entry name" value="FBXW2"/>
</dbReference>
<dbReference type="Pfam" id="PF12937">
    <property type="entry name" value="F-box-like"/>
    <property type="match status" value="1"/>
</dbReference>
<dbReference type="PANTHER" id="PTHR44436:SF1">
    <property type="entry name" value="F-BOX_WD REPEAT-CONTAINING PROTEIN 2"/>
    <property type="match status" value="1"/>
</dbReference>
<dbReference type="InterPro" id="IPR015943">
    <property type="entry name" value="WD40/YVTN_repeat-like_dom_sf"/>
</dbReference>
<gene>
    <name evidence="6" type="ORF">BJ554DRAFT_3064</name>
</gene>
<dbReference type="Gene3D" id="2.130.10.10">
    <property type="entry name" value="YVTN repeat-like/Quinoprotein amine dehydrogenase"/>
    <property type="match status" value="1"/>
</dbReference>
<feature type="repeat" description="WD" evidence="3">
    <location>
        <begin position="296"/>
        <end position="325"/>
    </location>
</feature>
<proteinExistence type="predicted"/>
<feature type="compositionally biased region" description="Low complexity" evidence="4">
    <location>
        <begin position="56"/>
        <end position="66"/>
    </location>
</feature>
<organism evidence="6 7">
    <name type="scientific">Olpidium bornovanus</name>
    <dbReference type="NCBI Taxonomy" id="278681"/>
    <lineage>
        <taxon>Eukaryota</taxon>
        <taxon>Fungi</taxon>
        <taxon>Fungi incertae sedis</taxon>
        <taxon>Olpidiomycota</taxon>
        <taxon>Olpidiomycotina</taxon>
        <taxon>Olpidiomycetes</taxon>
        <taxon>Olpidiales</taxon>
        <taxon>Olpidiaceae</taxon>
        <taxon>Olpidium</taxon>
    </lineage>
</organism>
<accession>A0A8H7ZPF6</accession>
<evidence type="ECO:0000256" key="4">
    <source>
        <dbReference type="SAM" id="MobiDB-lite"/>
    </source>
</evidence>
<feature type="domain" description="F-box" evidence="5">
    <location>
        <begin position="135"/>
        <end position="181"/>
    </location>
</feature>
<keyword evidence="1 3" id="KW-0853">WD repeat</keyword>